<keyword evidence="3 7" id="KW-0812">Transmembrane</keyword>
<dbReference type="OMA" id="EPWVEIS"/>
<feature type="domain" description="Protein root UVB sensitive/RUS" evidence="8">
    <location>
        <begin position="63"/>
        <end position="298"/>
    </location>
</feature>
<dbReference type="Pfam" id="PF24160">
    <property type="entry name" value="UVB_sens_C"/>
    <property type="match status" value="1"/>
</dbReference>
<comment type="similarity">
    <text evidence="2">Belongs to the RUS1 family.</text>
</comment>
<dbReference type="InterPro" id="IPR006968">
    <property type="entry name" value="RUS_fam"/>
</dbReference>
<gene>
    <name evidence="10 13" type="primary">rusf1</name>
    <name evidence="12" type="synonym">c16orf58</name>
</gene>
<proteinExistence type="inferred from homology"/>
<dbReference type="AGR" id="Xenbase:XB-GENE-6046012"/>
<dbReference type="Proteomes" id="UP000008143">
    <property type="component" value="Chromosome 9"/>
</dbReference>
<evidence type="ECO:0000313" key="12">
    <source>
        <dbReference type="RefSeq" id="XP_031748696.1"/>
    </source>
</evidence>
<keyword evidence="5 7" id="KW-0472">Membrane</keyword>
<evidence type="ECO:0000256" key="4">
    <source>
        <dbReference type="ARBA" id="ARBA00022989"/>
    </source>
</evidence>
<dbReference type="ExpressionAtlas" id="F6U0P4">
    <property type="expression patterns" value="baseline"/>
</dbReference>
<dbReference type="Pfam" id="PF04884">
    <property type="entry name" value="UVB_sens_prot"/>
    <property type="match status" value="1"/>
</dbReference>
<reference evidence="12" key="3">
    <citation type="submission" date="2025-04" db="UniProtKB">
        <authorList>
            <consortium name="RefSeq"/>
        </authorList>
    </citation>
    <scope>IDENTIFICATION</scope>
    <source>
        <strain evidence="12">Nigerian</strain>
        <tissue evidence="12">Liver and blood</tissue>
    </source>
</reference>
<reference evidence="10" key="2">
    <citation type="submission" date="2011-06" db="UniProtKB">
        <authorList>
            <consortium name="Ensembl"/>
        </authorList>
    </citation>
    <scope>IDENTIFICATION</scope>
</reference>
<dbReference type="PANTHER" id="PTHR12770:SF31">
    <property type="entry name" value="RUS FAMILY MEMBER 1"/>
    <property type="match status" value="1"/>
</dbReference>
<keyword evidence="4 7" id="KW-1133">Transmembrane helix</keyword>
<dbReference type="PANTHER" id="PTHR12770">
    <property type="entry name" value="RUS1 FAMILY PROTEIN C16ORF58"/>
    <property type="match status" value="1"/>
</dbReference>
<dbReference type="PaxDb" id="8364-ENSXETP00000035025"/>
<evidence type="ECO:0000259" key="8">
    <source>
        <dbReference type="Pfam" id="PF04884"/>
    </source>
</evidence>
<feature type="domain" description="Root UVB sensitive protein C-terminal" evidence="9">
    <location>
        <begin position="300"/>
        <end position="467"/>
    </location>
</feature>
<accession>F6U0P4</accession>
<evidence type="ECO:0000259" key="9">
    <source>
        <dbReference type="Pfam" id="PF24160"/>
    </source>
</evidence>
<feature type="transmembrane region" description="Helical" evidence="7">
    <location>
        <begin position="232"/>
        <end position="249"/>
    </location>
</feature>
<organism evidence="10">
    <name type="scientific">Xenopus tropicalis</name>
    <name type="common">Western clawed frog</name>
    <name type="synonym">Silurana tropicalis</name>
    <dbReference type="NCBI Taxonomy" id="8364"/>
    <lineage>
        <taxon>Eukaryota</taxon>
        <taxon>Metazoa</taxon>
        <taxon>Chordata</taxon>
        <taxon>Craniata</taxon>
        <taxon>Vertebrata</taxon>
        <taxon>Euteleostomi</taxon>
        <taxon>Amphibia</taxon>
        <taxon>Batrachia</taxon>
        <taxon>Anura</taxon>
        <taxon>Pipoidea</taxon>
        <taxon>Pipidae</taxon>
        <taxon>Xenopodinae</taxon>
        <taxon>Xenopus</taxon>
        <taxon>Silurana</taxon>
    </lineage>
</organism>
<dbReference type="GeneTree" id="ENSGT00390000000050"/>
<evidence type="ECO:0000256" key="6">
    <source>
        <dbReference type="SAM" id="MobiDB-lite"/>
    </source>
</evidence>
<reference evidence="10" key="1">
    <citation type="journal article" date="2010" name="Science">
        <title>The genome of the Western clawed frog Xenopus tropicalis.</title>
        <authorList>
            <person name="Hellsten U."/>
            <person name="Harland R.M."/>
            <person name="Gilchrist M.J."/>
            <person name="Hendrix D."/>
            <person name="Jurka J."/>
            <person name="Kapitonov V."/>
            <person name="Ovcharenko I."/>
            <person name="Putnam N.H."/>
            <person name="Shu S."/>
            <person name="Taher L."/>
            <person name="Blitz I.L."/>
            <person name="Blumberg B."/>
            <person name="Dichmann D.S."/>
            <person name="Dubchak I."/>
            <person name="Amaya E."/>
            <person name="Detter J.C."/>
            <person name="Fletcher R."/>
            <person name="Gerhard D.S."/>
            <person name="Goodstein D."/>
            <person name="Graves T."/>
            <person name="Grigoriev I.V."/>
            <person name="Grimwood J."/>
            <person name="Kawashima T."/>
            <person name="Lindquist E."/>
            <person name="Lucas S.M."/>
            <person name="Mead P.E."/>
            <person name="Mitros T."/>
            <person name="Ogino H."/>
            <person name="Ohta Y."/>
            <person name="Poliakov A.V."/>
            <person name="Pollet N."/>
            <person name="Robert J."/>
            <person name="Salamov A."/>
            <person name="Sater A.K."/>
            <person name="Schmutz J."/>
            <person name="Terry A."/>
            <person name="Vize P.D."/>
            <person name="Warren W.C."/>
            <person name="Wells D."/>
            <person name="Wills A."/>
            <person name="Wilson R.K."/>
            <person name="Zimmerman L.B."/>
            <person name="Zorn A.M."/>
            <person name="Grainger R."/>
            <person name="Grammer T."/>
            <person name="Khokha M.K."/>
            <person name="Richardson P.M."/>
            <person name="Rokhsar D.S."/>
        </authorList>
    </citation>
    <scope>NUCLEOTIDE SEQUENCE [LARGE SCALE GENOMIC DNA]</scope>
    <source>
        <strain evidence="10">Nigerian</strain>
    </source>
</reference>
<dbReference type="AlphaFoldDB" id="F6U0P4"/>
<feature type="region of interest" description="Disordered" evidence="6">
    <location>
        <begin position="1"/>
        <end position="22"/>
    </location>
</feature>
<evidence type="ECO:0000256" key="1">
    <source>
        <dbReference type="ARBA" id="ARBA00004370"/>
    </source>
</evidence>
<evidence type="ECO:0000256" key="2">
    <source>
        <dbReference type="ARBA" id="ARBA00007558"/>
    </source>
</evidence>
<evidence type="ECO:0000256" key="5">
    <source>
        <dbReference type="ARBA" id="ARBA00023136"/>
    </source>
</evidence>
<keyword evidence="11" id="KW-1185">Reference proteome</keyword>
<dbReference type="HOGENOM" id="CLU_015325_0_3_1"/>
<dbReference type="Ensembl" id="ENSXETT00000040835">
    <property type="protein sequence ID" value="ENSXETP00000040835"/>
    <property type="gene ID" value="ENSXETG00000018831"/>
</dbReference>
<evidence type="ECO:0000256" key="7">
    <source>
        <dbReference type="SAM" id="Phobius"/>
    </source>
</evidence>
<evidence type="ECO:0000256" key="3">
    <source>
        <dbReference type="ARBA" id="ARBA00022692"/>
    </source>
</evidence>
<dbReference type="InterPro" id="IPR055412">
    <property type="entry name" value="UVB_sens_C"/>
</dbReference>
<dbReference type="Xenbase" id="XB-GENE-6046012">
    <property type="gene designation" value="rusf1"/>
</dbReference>
<feature type="transmembrane region" description="Helical" evidence="7">
    <location>
        <begin position="255"/>
        <end position="272"/>
    </location>
</feature>
<dbReference type="InterPro" id="IPR054549">
    <property type="entry name" value="UVB_sens_RUS_dom"/>
</dbReference>
<dbReference type="eggNOG" id="KOG4249">
    <property type="taxonomic scope" value="Eukaryota"/>
</dbReference>
<evidence type="ECO:0000313" key="10">
    <source>
        <dbReference type="Ensembl" id="ENSXETP00000040835"/>
    </source>
</evidence>
<protein>
    <submittedName>
        <fullName evidence="10">RUS family member 1</fullName>
    </submittedName>
    <submittedName>
        <fullName evidence="12">RUS1 family protein C16orf58 homolog</fullName>
    </submittedName>
</protein>
<comment type="subcellular location">
    <subcellularLocation>
        <location evidence="1">Membrane</location>
    </subcellularLocation>
</comment>
<evidence type="ECO:0000313" key="13">
    <source>
        <dbReference type="Xenbase" id="XB-GENE-6046012"/>
    </source>
</evidence>
<dbReference type="STRING" id="8364.ENSXETP00000040835"/>
<dbReference type="Bgee" id="ENSXETG00000018831">
    <property type="expression patterns" value="Expressed in testis and 15 other cell types or tissues"/>
</dbReference>
<dbReference type="OrthoDB" id="364779at2759"/>
<sequence>MSEGAALMSHSAPGMKTSDKLGTSQGSALICTERYGSSRTHRYLEGSNGSLVCERHPAEHGYRSLRDFFVSLLLPHGYPDSVSKDYLAYQLWDTIQAFSSSVTGSLATQSLLRGSGVGDSTATVAAATITWILRDGTGMVGRILFAWMKGSRLDCDAKRWRLFADLLNDIAIFMEIMAPVFPSCFTLTVCAAGVFKCIVGVAGGATRAAITVHQAKRDNMADVCAKDGSQETLVNLAGLLVSLFLVPLVSDSMMATYLLFFLLTILHLYANYRAVRSVIMETLNQSRLSIVLHHYLKEGKILDPEAANLREPLLPGLGSQAPINLGVPLSYLASSVPELEQLKKDNHSLYLLGWREDTGSLAVVLHERASSVDMIRACVHAEMLHRKTSSSDHHKSSSFPILSALQCVRGRGSRPCTGFEQHGRFTALEQTHNQINSMFPTFLQGLTASGWVTNRNLLDSDDWRANWDLKKQQ</sequence>
<dbReference type="RefSeq" id="XP_031748696.1">
    <property type="nucleotide sequence ID" value="XM_031892836.1"/>
</dbReference>
<evidence type="ECO:0000313" key="11">
    <source>
        <dbReference type="Proteomes" id="UP000008143"/>
    </source>
</evidence>
<dbReference type="GO" id="GO:0016020">
    <property type="term" value="C:membrane"/>
    <property type="evidence" value="ECO:0007669"/>
    <property type="project" value="UniProtKB-SubCell"/>
</dbReference>
<dbReference type="KEGG" id="xtr:100379891"/>
<name>F6U0P4_XENTR</name>